<reference evidence="4 5" key="1">
    <citation type="submission" date="2016-09" db="EMBL/GenBank/DDBJ databases">
        <title>Xenorhabdus thuongxuanensis sp. nov. and Xenorhabdus eapokensis sp. nov., isolated from Steinernema species.</title>
        <authorList>
            <person name="Kaempfer P."/>
            <person name="Tobias N.J."/>
            <person name="Phan Ke L."/>
            <person name="Bode H.B."/>
            <person name="Glaeser S.P."/>
        </authorList>
    </citation>
    <scope>NUCLEOTIDE SEQUENCE [LARGE SCALE GENOMIC DNA]</scope>
    <source>
        <strain evidence="4 5">30TX1</strain>
    </source>
</reference>
<dbReference type="InterPro" id="IPR037026">
    <property type="entry name" value="Vgr_OB-fold_dom_sf"/>
</dbReference>
<evidence type="ECO:0000259" key="3">
    <source>
        <dbReference type="Pfam" id="PF18715"/>
    </source>
</evidence>
<proteinExistence type="predicted"/>
<feature type="domain" description="Gp5/Type VI secretion system Vgr protein OB-fold" evidence="2">
    <location>
        <begin position="71"/>
        <end position="138"/>
    </location>
</feature>
<feature type="compositionally biased region" description="Gly residues" evidence="1">
    <location>
        <begin position="255"/>
        <end position="265"/>
    </location>
</feature>
<dbReference type="InterPro" id="IPR044033">
    <property type="entry name" value="GpV-like_apex"/>
</dbReference>
<dbReference type="Pfam" id="PF18946">
    <property type="entry name" value="Apex"/>
    <property type="match status" value="1"/>
</dbReference>
<accession>A0A1Q5TR82</accession>
<dbReference type="InterPro" id="IPR040629">
    <property type="entry name" value="Phage_spike"/>
</dbReference>
<dbReference type="AlphaFoldDB" id="A0A1Q5TR82"/>
<name>A0A1Q5TR82_9GAMM</name>
<sequence length="265" mass="28737">MLFNAIRKTIKGLLLFLRRPFISLIKKDFNSGFVCCFLQIQFNVQPAVSWHSYVMNIQLTELMRLLRNLIRTGVITQVDTTKGMCRVATGNLETNWLHWLTSRAGNSRTWWAPSVGEQVLLLSIGGELTTAFVLPAIFSDEFPVPSTSPEATHITFPDGAVMEYEPQSGALTVTGIKTATVTALDSVHITAPEITCVASTRITLDTPEVICTQLMSTGNLIVRNGGKMTGNIEHTGGTFSSNGVVVDSHKHTGIRSGGDTSGGPV</sequence>
<dbReference type="EMBL" id="MKGR01000030">
    <property type="protein sequence ID" value="OKP02715.1"/>
    <property type="molecule type" value="Genomic_DNA"/>
</dbReference>
<comment type="caution">
    <text evidence="4">The sequence shown here is derived from an EMBL/GenBank/DDBJ whole genome shotgun (WGS) entry which is preliminary data.</text>
</comment>
<evidence type="ECO:0000259" key="2">
    <source>
        <dbReference type="Pfam" id="PF04717"/>
    </source>
</evidence>
<organism evidence="4 5">
    <name type="scientific">Xenorhabdus thuongxuanensis</name>
    <dbReference type="NCBI Taxonomy" id="1873484"/>
    <lineage>
        <taxon>Bacteria</taxon>
        <taxon>Pseudomonadati</taxon>
        <taxon>Pseudomonadota</taxon>
        <taxon>Gammaproteobacteria</taxon>
        <taxon>Enterobacterales</taxon>
        <taxon>Morganellaceae</taxon>
        <taxon>Xenorhabdus</taxon>
    </lineage>
</organism>
<evidence type="ECO:0000313" key="5">
    <source>
        <dbReference type="Proteomes" id="UP000186277"/>
    </source>
</evidence>
<protein>
    <submittedName>
        <fullName evidence="4">Baseplate assembly protein</fullName>
    </submittedName>
</protein>
<feature type="domain" description="Phage spike trimer" evidence="3">
    <location>
        <begin position="190"/>
        <end position="242"/>
    </location>
</feature>
<dbReference type="InterPro" id="IPR013046">
    <property type="entry name" value="GpV/Gp45"/>
</dbReference>
<dbReference type="Proteomes" id="UP000186277">
    <property type="component" value="Unassembled WGS sequence"/>
</dbReference>
<feature type="region of interest" description="Disordered" evidence="1">
    <location>
        <begin position="243"/>
        <end position="265"/>
    </location>
</feature>
<evidence type="ECO:0000256" key="1">
    <source>
        <dbReference type="SAM" id="MobiDB-lite"/>
    </source>
</evidence>
<evidence type="ECO:0000313" key="4">
    <source>
        <dbReference type="EMBL" id="OKP02715.1"/>
    </source>
</evidence>
<gene>
    <name evidence="4" type="ORF">Xentx_03155</name>
</gene>
<dbReference type="Gene3D" id="2.40.50.230">
    <property type="entry name" value="Gp5 N-terminal domain"/>
    <property type="match status" value="1"/>
</dbReference>
<dbReference type="Gene3D" id="6.20.150.10">
    <property type="match status" value="1"/>
</dbReference>
<dbReference type="InterPro" id="IPR006531">
    <property type="entry name" value="Gp5/Vgr_OB"/>
</dbReference>
<dbReference type="NCBIfam" id="TIGR01644">
    <property type="entry name" value="phage_P2_V"/>
    <property type="match status" value="1"/>
</dbReference>
<dbReference type="Pfam" id="PF04717">
    <property type="entry name" value="Phage_base_V"/>
    <property type="match status" value="1"/>
</dbReference>
<dbReference type="Pfam" id="PF18715">
    <property type="entry name" value="Phage_spike"/>
    <property type="match status" value="1"/>
</dbReference>
<keyword evidence="5" id="KW-1185">Reference proteome</keyword>